<reference evidence="3 4" key="1">
    <citation type="submission" date="2011-08" db="EMBL/GenBank/DDBJ databases">
        <title>The Genome Sequence of Clostridium hathewayi WAL-18680.</title>
        <authorList>
            <consortium name="The Broad Institute Genome Sequencing Platform"/>
            <person name="Earl A."/>
            <person name="Ward D."/>
            <person name="Feldgarden M."/>
            <person name="Gevers D."/>
            <person name="Finegold S.M."/>
            <person name="Summanen P.H."/>
            <person name="Molitoris D.R."/>
            <person name="Song M."/>
            <person name="Daigneault M."/>
            <person name="Allen-Vercoe E."/>
            <person name="Young S.K."/>
            <person name="Zeng Q."/>
            <person name="Gargeya S."/>
            <person name="Fitzgerald M."/>
            <person name="Haas B."/>
            <person name="Abouelleil A."/>
            <person name="Alvarado L."/>
            <person name="Arachchi H.M."/>
            <person name="Berlin A."/>
            <person name="Brown A."/>
            <person name="Chapman S.B."/>
            <person name="Chen Z."/>
            <person name="Dunbar C."/>
            <person name="Freedman E."/>
            <person name="Gearin G."/>
            <person name="Gellesch M."/>
            <person name="Goldberg J."/>
            <person name="Griggs A."/>
            <person name="Gujja S."/>
            <person name="Heiman D."/>
            <person name="Howarth C."/>
            <person name="Larson L."/>
            <person name="Lui A."/>
            <person name="MacDonald P.J.P."/>
            <person name="Montmayeur A."/>
            <person name="Murphy C."/>
            <person name="Neiman D."/>
            <person name="Pearson M."/>
            <person name="Priest M."/>
            <person name="Roberts A."/>
            <person name="Saif S."/>
            <person name="Shea T."/>
            <person name="Shenoy N."/>
            <person name="Sisk P."/>
            <person name="Stolte C."/>
            <person name="Sykes S."/>
            <person name="Wortman J."/>
            <person name="Nusbaum C."/>
            <person name="Birren B."/>
        </authorList>
    </citation>
    <scope>NUCLEOTIDE SEQUENCE [LARGE SCALE GENOMIC DNA]</scope>
    <source>
        <strain evidence="3 4">WAL-18680</strain>
    </source>
</reference>
<keyword evidence="4" id="KW-1185">Reference proteome</keyword>
<proteinExistence type="predicted"/>
<dbReference type="PATRIC" id="fig|742737.3.peg.2821"/>
<keyword evidence="2" id="KW-0812">Transmembrane</keyword>
<feature type="compositionally biased region" description="Basic and acidic residues" evidence="1">
    <location>
        <begin position="10"/>
        <end position="21"/>
    </location>
</feature>
<evidence type="ECO:0000256" key="2">
    <source>
        <dbReference type="SAM" id="Phobius"/>
    </source>
</evidence>
<keyword evidence="2" id="KW-0472">Membrane</keyword>
<dbReference type="HOGENOM" id="CLU_933079_0_0_9"/>
<feature type="region of interest" description="Disordered" evidence="1">
    <location>
        <begin position="1"/>
        <end position="27"/>
    </location>
</feature>
<name>G5IH38_9FIRM</name>
<organism evidence="3 4">
    <name type="scientific">Hungatella hathewayi WAL-18680</name>
    <dbReference type="NCBI Taxonomy" id="742737"/>
    <lineage>
        <taxon>Bacteria</taxon>
        <taxon>Bacillati</taxon>
        <taxon>Bacillota</taxon>
        <taxon>Clostridia</taxon>
        <taxon>Lachnospirales</taxon>
        <taxon>Lachnospiraceae</taxon>
        <taxon>Hungatella</taxon>
    </lineage>
</organism>
<dbReference type="RefSeq" id="WP_006780793.1">
    <property type="nucleotide sequence ID" value="NZ_CP040506.1"/>
</dbReference>
<accession>G5IH38</accession>
<dbReference type="AlphaFoldDB" id="G5IH38"/>
<dbReference type="Proteomes" id="UP000005384">
    <property type="component" value="Unassembled WGS sequence"/>
</dbReference>
<keyword evidence="2" id="KW-1133">Transmembrane helix</keyword>
<evidence type="ECO:0000313" key="3">
    <source>
        <dbReference type="EMBL" id="EHI59109.1"/>
    </source>
</evidence>
<evidence type="ECO:0000256" key="1">
    <source>
        <dbReference type="SAM" id="MobiDB-lite"/>
    </source>
</evidence>
<evidence type="ECO:0000313" key="4">
    <source>
        <dbReference type="Proteomes" id="UP000005384"/>
    </source>
</evidence>
<feature type="transmembrane region" description="Helical" evidence="2">
    <location>
        <begin position="34"/>
        <end position="53"/>
    </location>
</feature>
<dbReference type="EMBL" id="ADLN01000075">
    <property type="protein sequence ID" value="EHI59109.1"/>
    <property type="molecule type" value="Genomic_DNA"/>
</dbReference>
<gene>
    <name evidence="3" type="ORF">HMPREF9473_02816</name>
</gene>
<protein>
    <submittedName>
        <fullName evidence="3">Uncharacterized protein</fullName>
    </submittedName>
</protein>
<comment type="caution">
    <text evidence="3">The sequence shown here is derived from an EMBL/GenBank/DDBJ whole genome shotgun (WGS) entry which is preliminary data.</text>
</comment>
<sequence>MKKRKRLHHDRTDRAKNEHGSSGKPRRHHISMGIGLWIITIYCLLMMVGMGTFSRYRKEFTSNGNGIAKSFYFTSELEQEQSLYRSRSASAVHELYGWTPGEEYTFLVGVQNYTDAYHVTEEPIYYEVKTPSSFTYKIHGDSDMNGKIGGDGSPENQTIAITVPAGWTPDNAAYPAFNVVIQSVQDAAGKGYVKTISLRFLLVEGESYVECEAENHTDYVDLLLGVSGAGSVSIEWPAGLTPDNTNPYLTEATTPPYRIGFETVDSCRLRFLMTGALGDTDAFTVTADNVVKTVMIPR</sequence>